<dbReference type="RefSeq" id="XP_016765200.1">
    <property type="nucleotide sequence ID" value="XM_016903500.1"/>
</dbReference>
<feature type="compositionally biased region" description="Polar residues" evidence="9">
    <location>
        <begin position="142"/>
        <end position="151"/>
    </location>
</feature>
<dbReference type="InterPro" id="IPR037202">
    <property type="entry name" value="ESCRT_assembly_dom"/>
</dbReference>
<accession>N1QN75</accession>
<proteinExistence type="inferred from homology"/>
<dbReference type="GO" id="GO:0000813">
    <property type="term" value="C:ESCRT I complex"/>
    <property type="evidence" value="ECO:0007669"/>
    <property type="project" value="TreeGrafter"/>
</dbReference>
<dbReference type="InterPro" id="IPR008883">
    <property type="entry name" value="UEV_N"/>
</dbReference>
<dbReference type="eggNOG" id="KOG2391">
    <property type="taxonomic scope" value="Eukaryota"/>
</dbReference>
<dbReference type="STRING" id="692275.N1QN75"/>
<dbReference type="GO" id="GO:0043162">
    <property type="term" value="P:ubiquitin-dependent protein catabolic process via the multivesicular body sorting pathway"/>
    <property type="evidence" value="ECO:0007669"/>
    <property type="project" value="UniProtKB-ARBA"/>
</dbReference>
<dbReference type="AlphaFoldDB" id="N1QN75"/>
<dbReference type="Gene3D" id="6.10.140.820">
    <property type="match status" value="1"/>
</dbReference>
<organism evidence="12 13">
    <name type="scientific">Sphaerulina musiva (strain SO2202)</name>
    <name type="common">Poplar stem canker fungus</name>
    <name type="synonym">Septoria musiva</name>
    <dbReference type="NCBI Taxonomy" id="692275"/>
    <lineage>
        <taxon>Eukaryota</taxon>
        <taxon>Fungi</taxon>
        <taxon>Dikarya</taxon>
        <taxon>Ascomycota</taxon>
        <taxon>Pezizomycotina</taxon>
        <taxon>Dothideomycetes</taxon>
        <taxon>Dothideomycetidae</taxon>
        <taxon>Mycosphaerellales</taxon>
        <taxon>Mycosphaerellaceae</taxon>
        <taxon>Sphaerulina</taxon>
    </lineage>
</organism>
<gene>
    <name evidence="12" type="ORF">SEPMUDRAFT_146175</name>
</gene>
<evidence type="ECO:0000256" key="3">
    <source>
        <dbReference type="ARBA" id="ARBA00022448"/>
    </source>
</evidence>
<name>N1QN75_SPHMS</name>
<dbReference type="GO" id="GO:0006886">
    <property type="term" value="P:intracellular protein transport"/>
    <property type="evidence" value="ECO:0007669"/>
    <property type="project" value="UniProtKB-ARBA"/>
</dbReference>
<evidence type="ECO:0000259" key="10">
    <source>
        <dbReference type="PROSITE" id="PS51312"/>
    </source>
</evidence>
<feature type="region of interest" description="Disordered" evidence="9">
    <location>
        <begin position="55"/>
        <end position="188"/>
    </location>
</feature>
<evidence type="ECO:0000313" key="13">
    <source>
        <dbReference type="Proteomes" id="UP000016931"/>
    </source>
</evidence>
<evidence type="ECO:0000256" key="7">
    <source>
        <dbReference type="PROSITE-ProRule" id="PRU00644"/>
    </source>
</evidence>
<evidence type="ECO:0000256" key="5">
    <source>
        <dbReference type="ARBA" id="ARBA00022927"/>
    </source>
</evidence>
<evidence type="ECO:0000313" key="12">
    <source>
        <dbReference type="EMBL" id="EMF17079.1"/>
    </source>
</evidence>
<dbReference type="InterPro" id="IPR052070">
    <property type="entry name" value="ESCRT-I_UEV_domain"/>
</dbReference>
<dbReference type="CDD" id="cd11685">
    <property type="entry name" value="UEV_TSG101-like"/>
    <property type="match status" value="1"/>
</dbReference>
<evidence type="ECO:0000259" key="11">
    <source>
        <dbReference type="PROSITE" id="PS51322"/>
    </source>
</evidence>
<keyword evidence="5 7" id="KW-0653">Protein transport</keyword>
<dbReference type="OrthoDB" id="306304at2759"/>
<dbReference type="Proteomes" id="UP000016931">
    <property type="component" value="Unassembled WGS sequence"/>
</dbReference>
<evidence type="ECO:0008006" key="14">
    <source>
        <dbReference type="Google" id="ProtNLM"/>
    </source>
</evidence>
<dbReference type="GO" id="GO:0072666">
    <property type="term" value="P:establishment of protein localization to vacuole"/>
    <property type="evidence" value="ECO:0007669"/>
    <property type="project" value="UniProtKB-ARBA"/>
</dbReference>
<evidence type="ECO:0000256" key="8">
    <source>
        <dbReference type="SAM" id="Coils"/>
    </source>
</evidence>
<dbReference type="SUPFAM" id="SSF140111">
    <property type="entry name" value="Endosomal sorting complex assembly domain"/>
    <property type="match status" value="1"/>
</dbReference>
<dbReference type="HOGENOM" id="CLU_017548_2_1_1"/>
<evidence type="ECO:0000256" key="2">
    <source>
        <dbReference type="ARBA" id="ARBA00009594"/>
    </source>
</evidence>
<reference evidence="12 13" key="1">
    <citation type="journal article" date="2012" name="PLoS Pathog.">
        <title>Diverse lifestyles and strategies of plant pathogenesis encoded in the genomes of eighteen Dothideomycetes fungi.</title>
        <authorList>
            <person name="Ohm R.A."/>
            <person name="Feau N."/>
            <person name="Henrissat B."/>
            <person name="Schoch C.L."/>
            <person name="Horwitz B.A."/>
            <person name="Barry K.W."/>
            <person name="Condon B.J."/>
            <person name="Copeland A.C."/>
            <person name="Dhillon B."/>
            <person name="Glaser F."/>
            <person name="Hesse C.N."/>
            <person name="Kosti I."/>
            <person name="LaButti K."/>
            <person name="Lindquist E.A."/>
            <person name="Lucas S."/>
            <person name="Salamov A.A."/>
            <person name="Bradshaw R.E."/>
            <person name="Ciuffetti L."/>
            <person name="Hamelin R.C."/>
            <person name="Kema G.H.J."/>
            <person name="Lawrence C."/>
            <person name="Scott J.A."/>
            <person name="Spatafora J.W."/>
            <person name="Turgeon B.G."/>
            <person name="de Wit P.J.G.M."/>
            <person name="Zhong S."/>
            <person name="Goodwin S.B."/>
            <person name="Grigoriev I.V."/>
        </authorList>
    </citation>
    <scope>NUCLEOTIDE SEQUENCE [LARGE SCALE GENOMIC DNA]</scope>
    <source>
        <strain evidence="12 13">SO2202</strain>
    </source>
</reference>
<feature type="compositionally biased region" description="Low complexity" evidence="9">
    <location>
        <begin position="246"/>
        <end position="272"/>
    </location>
</feature>
<feature type="region of interest" description="Disordered" evidence="9">
    <location>
        <begin position="217"/>
        <end position="276"/>
    </location>
</feature>
<protein>
    <recommendedName>
        <fullName evidence="14">SB domain-containing protein</fullName>
    </recommendedName>
</protein>
<keyword evidence="4" id="KW-0967">Endosome</keyword>
<dbReference type="InterPro" id="IPR016135">
    <property type="entry name" value="UBQ-conjugating_enzyme/RWD"/>
</dbReference>
<dbReference type="PROSITE" id="PS51312">
    <property type="entry name" value="SB"/>
    <property type="match status" value="1"/>
</dbReference>
<dbReference type="PROSITE" id="PS51322">
    <property type="entry name" value="UEV"/>
    <property type="match status" value="1"/>
</dbReference>
<feature type="compositionally biased region" description="Pro residues" evidence="9">
    <location>
        <begin position="67"/>
        <end position="76"/>
    </location>
</feature>
<comment type="similarity">
    <text evidence="2">Belongs to the ubiquitin-conjugating enzyme family. UEV subfamily.</text>
</comment>
<feature type="domain" description="SB" evidence="10">
    <location>
        <begin position="403"/>
        <end position="469"/>
    </location>
</feature>
<feature type="coiled-coil region" evidence="8">
    <location>
        <begin position="338"/>
        <end position="365"/>
    </location>
</feature>
<dbReference type="Gene3D" id="3.10.110.10">
    <property type="entry name" value="Ubiquitin Conjugating Enzyme"/>
    <property type="match status" value="1"/>
</dbReference>
<keyword evidence="3 7" id="KW-0813">Transport</keyword>
<feature type="compositionally biased region" description="Low complexity" evidence="9">
    <location>
        <begin position="77"/>
        <end position="89"/>
    </location>
</feature>
<keyword evidence="6 8" id="KW-0175">Coiled coil</keyword>
<feature type="domain" description="UEV" evidence="11">
    <location>
        <begin position="1"/>
        <end position="53"/>
    </location>
</feature>
<dbReference type="PANTHER" id="PTHR23306:SF3">
    <property type="entry name" value="TUMOR SUPPRESSOR PROTEIN 101"/>
    <property type="match status" value="1"/>
</dbReference>
<evidence type="ECO:0000256" key="9">
    <source>
        <dbReference type="SAM" id="MobiDB-lite"/>
    </source>
</evidence>
<evidence type="ECO:0000256" key="6">
    <source>
        <dbReference type="ARBA" id="ARBA00023054"/>
    </source>
</evidence>
<dbReference type="Pfam" id="PF09454">
    <property type="entry name" value="Vps23_core"/>
    <property type="match status" value="1"/>
</dbReference>
<dbReference type="GO" id="GO:0043130">
    <property type="term" value="F:ubiquitin binding"/>
    <property type="evidence" value="ECO:0007669"/>
    <property type="project" value="TreeGrafter"/>
</dbReference>
<keyword evidence="13" id="KW-1185">Reference proteome</keyword>
<sequence>MAVRPGQHVGVDGRVYHPYLRDWAKVWDRASLAEFLGYLQHIFGKEPPVVSRAQEMAQERNHQAGPGAPPPPPPKQPAASVAAPSRSASLNSPPPIPPKPGAGAGVAPAPGEEYAETPQALRDVYRDGPPLPPLPHEMARNQRVSSLSSNRYPPASINPSLPYAASPSGYQHGHQISPPFPQGQHRQHQLYQVTRDNSPVSPISPPQGVSELPANRYAQQAPPPRPTYYGTAQSVHDPTPHHGSHAHQAQVQHQPYAQQHYGQQQQPQQQTQPKHFAPDLLTDPFEVAMPTIAAQQNIPAPPIPPNPEKEQLFEALSSILVQQARSKIGQSLAFIPPLQAQQQAIQTMQQRLDGEIRQLEHLEQALANNESILHQSIQACDRTINTAMSKKQPPIDEVLVAPTMVANQLWTLCAEEAACREAMYVLQKANDRGRVTGDVFIRQMRALGRECFTKMALSRKIATGMGLIT</sequence>
<dbReference type="GeneID" id="27900637"/>
<dbReference type="EMBL" id="KB456260">
    <property type="protein sequence ID" value="EMF17079.1"/>
    <property type="molecule type" value="Genomic_DNA"/>
</dbReference>
<dbReference type="InterPro" id="IPR017916">
    <property type="entry name" value="SB_dom"/>
</dbReference>
<dbReference type="OMA" id="YMNFPQP"/>
<evidence type="ECO:0000256" key="4">
    <source>
        <dbReference type="ARBA" id="ARBA00022753"/>
    </source>
</evidence>
<comment type="subcellular location">
    <subcellularLocation>
        <location evidence="1">Endosome</location>
    </subcellularLocation>
</comment>
<dbReference type="PANTHER" id="PTHR23306">
    <property type="entry name" value="TUMOR SUSCEPTIBILITY GENE 101 PROTEIN-RELATED"/>
    <property type="match status" value="1"/>
</dbReference>
<evidence type="ECO:0000256" key="1">
    <source>
        <dbReference type="ARBA" id="ARBA00004177"/>
    </source>
</evidence>